<name>A0ABD5NMD8_9EURY</name>
<dbReference type="InterPro" id="IPR006015">
    <property type="entry name" value="Universal_stress_UspA"/>
</dbReference>
<evidence type="ECO:0000313" key="5">
    <source>
        <dbReference type="Proteomes" id="UP001595846"/>
    </source>
</evidence>
<dbReference type="GeneID" id="73903424"/>
<dbReference type="Gene3D" id="3.40.50.620">
    <property type="entry name" value="HUPs"/>
    <property type="match status" value="1"/>
</dbReference>
<dbReference type="SUPFAM" id="SSF52402">
    <property type="entry name" value="Adenine nucleotide alpha hydrolases-like"/>
    <property type="match status" value="1"/>
</dbReference>
<dbReference type="EMBL" id="JBHSAQ010000002">
    <property type="protein sequence ID" value="MFC3958041.1"/>
    <property type="molecule type" value="Genomic_DNA"/>
</dbReference>
<dbReference type="InterPro" id="IPR006016">
    <property type="entry name" value="UspA"/>
</dbReference>
<evidence type="ECO:0000256" key="1">
    <source>
        <dbReference type="ARBA" id="ARBA00008791"/>
    </source>
</evidence>
<feature type="coiled-coil region" evidence="2">
    <location>
        <begin position="53"/>
        <end position="84"/>
    </location>
</feature>
<keyword evidence="2" id="KW-0175">Coiled coil</keyword>
<dbReference type="Pfam" id="PF00582">
    <property type="entry name" value="Usp"/>
    <property type="match status" value="1"/>
</dbReference>
<evidence type="ECO:0000259" key="3">
    <source>
        <dbReference type="Pfam" id="PF00582"/>
    </source>
</evidence>
<sequence length="144" mass="15639">MTEHVLVPYDDSERSTDALAFALDEHPDAAITVVHVIDPSDFYAATGMEGGAMANYDAIMEHQNERAENLLAEAREAAAESGREIDTDHVVGSVSRSILEYVEDNDIDHVVIGSHGRTGARRILLGSVAETITRRSPVPVTIVR</sequence>
<evidence type="ECO:0000256" key="2">
    <source>
        <dbReference type="SAM" id="Coils"/>
    </source>
</evidence>
<gene>
    <name evidence="4" type="ORF">ACFOUR_06600</name>
</gene>
<dbReference type="PANTHER" id="PTHR46268">
    <property type="entry name" value="STRESS RESPONSE PROTEIN NHAX"/>
    <property type="match status" value="1"/>
</dbReference>
<evidence type="ECO:0000313" key="4">
    <source>
        <dbReference type="EMBL" id="MFC3958041.1"/>
    </source>
</evidence>
<feature type="domain" description="UspA" evidence="3">
    <location>
        <begin position="1"/>
        <end position="144"/>
    </location>
</feature>
<dbReference type="Proteomes" id="UP001595846">
    <property type="component" value="Unassembled WGS sequence"/>
</dbReference>
<accession>A0ABD5NMD8</accession>
<dbReference type="AlphaFoldDB" id="A0ABD5NMD8"/>
<protein>
    <submittedName>
        <fullName evidence="4">Universal stress protein</fullName>
    </submittedName>
</protein>
<dbReference type="InterPro" id="IPR014729">
    <property type="entry name" value="Rossmann-like_a/b/a_fold"/>
</dbReference>
<dbReference type="PRINTS" id="PR01438">
    <property type="entry name" value="UNVRSLSTRESS"/>
</dbReference>
<comment type="similarity">
    <text evidence="1">Belongs to the universal stress protein A family.</text>
</comment>
<organism evidence="4 5">
    <name type="scientific">Halovivax cerinus</name>
    <dbReference type="NCBI Taxonomy" id="1487865"/>
    <lineage>
        <taxon>Archaea</taxon>
        <taxon>Methanobacteriati</taxon>
        <taxon>Methanobacteriota</taxon>
        <taxon>Stenosarchaea group</taxon>
        <taxon>Halobacteria</taxon>
        <taxon>Halobacteriales</taxon>
        <taxon>Natrialbaceae</taxon>
        <taxon>Halovivax</taxon>
    </lineage>
</organism>
<dbReference type="CDD" id="cd00293">
    <property type="entry name" value="USP-like"/>
    <property type="match status" value="1"/>
</dbReference>
<reference evidence="4 5" key="1">
    <citation type="journal article" date="2019" name="Int. J. Syst. Evol. Microbiol.">
        <title>The Global Catalogue of Microorganisms (GCM) 10K type strain sequencing project: providing services to taxonomists for standard genome sequencing and annotation.</title>
        <authorList>
            <consortium name="The Broad Institute Genomics Platform"/>
            <consortium name="The Broad Institute Genome Sequencing Center for Infectious Disease"/>
            <person name="Wu L."/>
            <person name="Ma J."/>
        </authorList>
    </citation>
    <scope>NUCLEOTIDE SEQUENCE [LARGE SCALE GENOMIC DNA]</scope>
    <source>
        <strain evidence="4 5">IBRC-M 10256</strain>
    </source>
</reference>
<keyword evidence="5" id="KW-1185">Reference proteome</keyword>
<comment type="caution">
    <text evidence="4">The sequence shown here is derived from an EMBL/GenBank/DDBJ whole genome shotgun (WGS) entry which is preliminary data.</text>
</comment>
<dbReference type="PANTHER" id="PTHR46268:SF24">
    <property type="entry name" value="UNIVERSAL STRESS PROTEIN"/>
    <property type="match status" value="1"/>
</dbReference>
<dbReference type="RefSeq" id="WP_256530729.1">
    <property type="nucleotide sequence ID" value="NZ_CP101824.1"/>
</dbReference>
<proteinExistence type="inferred from homology"/>